<evidence type="ECO:0000256" key="6">
    <source>
        <dbReference type="ARBA" id="ARBA00022692"/>
    </source>
</evidence>
<keyword evidence="12" id="KW-1185">Reference proteome</keyword>
<dbReference type="PANTHER" id="PTHR30558:SF7">
    <property type="entry name" value="TOL-PAL SYSTEM PROTEIN TOLR"/>
    <property type="match status" value="1"/>
</dbReference>
<keyword evidence="9 10" id="KW-0131">Cell cycle</keyword>
<keyword evidence="7 10" id="KW-1133">Transmembrane helix</keyword>
<sequence>MYVRKRRRPVSEINVVPYIDVMLVLLIIFMVTAPLISQGVKVDLPKASAQPIEQEDKPPIIASVDIKGDYYLNLGDNQEQAVDEEEMAALVQAQLKQSPDTPVVVKGDGQVAYNEVIQLMVLLQKAGVPSVGLMTDPVEK</sequence>
<evidence type="ECO:0000256" key="2">
    <source>
        <dbReference type="ARBA" id="ARBA00005811"/>
    </source>
</evidence>
<dbReference type="Pfam" id="PF02472">
    <property type="entry name" value="ExbD"/>
    <property type="match status" value="1"/>
</dbReference>
<feature type="transmembrane region" description="Helical" evidence="10">
    <location>
        <begin position="15"/>
        <end position="36"/>
    </location>
</feature>
<dbReference type="Gene3D" id="3.30.420.270">
    <property type="match status" value="1"/>
</dbReference>
<dbReference type="GO" id="GO:0022857">
    <property type="term" value="F:transmembrane transporter activity"/>
    <property type="evidence" value="ECO:0007669"/>
    <property type="project" value="InterPro"/>
</dbReference>
<dbReference type="HAMAP" id="MF_02203">
    <property type="entry name" value="TolR"/>
    <property type="match status" value="1"/>
</dbReference>
<gene>
    <name evidence="10 11" type="primary">tolR</name>
    <name evidence="11" type="ORF">C6Y40_19395</name>
</gene>
<dbReference type="GO" id="GO:0005886">
    <property type="term" value="C:plasma membrane"/>
    <property type="evidence" value="ECO:0007669"/>
    <property type="project" value="UniProtKB-SubCell"/>
</dbReference>
<dbReference type="GO" id="GO:0051301">
    <property type="term" value="P:cell division"/>
    <property type="evidence" value="ECO:0007669"/>
    <property type="project" value="UniProtKB-UniRule"/>
</dbReference>
<dbReference type="Proteomes" id="UP000238949">
    <property type="component" value="Unassembled WGS sequence"/>
</dbReference>
<dbReference type="PANTHER" id="PTHR30558">
    <property type="entry name" value="EXBD MEMBRANE COMPONENT OF PMF-DRIVEN MACROMOLECULE IMPORT SYSTEM"/>
    <property type="match status" value="1"/>
</dbReference>
<protein>
    <recommendedName>
        <fullName evidence="10">Tol-Pal system protein TolR</fullName>
    </recommendedName>
</protein>
<evidence type="ECO:0000256" key="10">
    <source>
        <dbReference type="HAMAP-Rule" id="MF_02203"/>
    </source>
</evidence>
<comment type="subcellular location">
    <subcellularLocation>
        <location evidence="10">Cell inner membrane</location>
        <topology evidence="10">Single-pass membrane protein</topology>
    </subcellularLocation>
    <subcellularLocation>
        <location evidence="1">Cell membrane</location>
        <topology evidence="1">Single-pass membrane protein</topology>
    </subcellularLocation>
</comment>
<evidence type="ECO:0000256" key="8">
    <source>
        <dbReference type="ARBA" id="ARBA00023136"/>
    </source>
</evidence>
<dbReference type="InterPro" id="IPR003400">
    <property type="entry name" value="ExbD"/>
</dbReference>
<dbReference type="NCBIfam" id="TIGR02801">
    <property type="entry name" value="tolR"/>
    <property type="match status" value="1"/>
</dbReference>
<keyword evidence="6 10" id="KW-0812">Transmembrane</keyword>
<keyword evidence="4 10" id="KW-0997">Cell inner membrane</keyword>
<dbReference type="GO" id="GO:0015031">
    <property type="term" value="P:protein transport"/>
    <property type="evidence" value="ECO:0007669"/>
    <property type="project" value="InterPro"/>
</dbReference>
<evidence type="ECO:0000256" key="3">
    <source>
        <dbReference type="ARBA" id="ARBA00022475"/>
    </source>
</evidence>
<keyword evidence="5 10" id="KW-0132">Cell division</keyword>
<dbReference type="RefSeq" id="WP_105936048.1">
    <property type="nucleotide sequence ID" value="NZ_PVNP01000196.1"/>
</dbReference>
<keyword evidence="3 10" id="KW-1003">Cell membrane</keyword>
<reference evidence="12" key="1">
    <citation type="journal article" date="2020" name="Int. J. Syst. Evol. Microbiol.">
        <title>Alteromonas alba sp. nov., a marine bacterium isolated from the seawater of the West Pacific Ocean.</title>
        <authorList>
            <person name="Sun C."/>
            <person name="Wu Y.-H."/>
            <person name="Xamxidin M."/>
            <person name="Cheng H."/>
            <person name="Xu X.-W."/>
        </authorList>
    </citation>
    <scope>NUCLEOTIDE SEQUENCE [LARGE SCALE GENOMIC DNA]</scope>
    <source>
        <strain evidence="12">190</strain>
    </source>
</reference>
<dbReference type="OrthoDB" id="9798629at2"/>
<comment type="caution">
    <text evidence="11">The sequence shown here is derived from an EMBL/GenBank/DDBJ whole genome shotgun (WGS) entry which is preliminary data.</text>
</comment>
<comment type="subunit">
    <text evidence="10">The Tol-Pal system is composed of five core proteins: the inner membrane proteins TolA, TolQ and TolR, the periplasmic protein TolB and the outer membrane protein Pal. They form a network linking the inner and outer membranes and the peptidoglycan layer.</text>
</comment>
<evidence type="ECO:0000313" key="12">
    <source>
        <dbReference type="Proteomes" id="UP000238949"/>
    </source>
</evidence>
<dbReference type="InterPro" id="IPR014168">
    <property type="entry name" value="Tol-Pal_TolR"/>
</dbReference>
<accession>A0A2S9V607</accession>
<dbReference type="EMBL" id="PVNP01000196">
    <property type="protein sequence ID" value="PRO71888.1"/>
    <property type="molecule type" value="Genomic_DNA"/>
</dbReference>
<dbReference type="AlphaFoldDB" id="A0A2S9V607"/>
<name>A0A2S9V607_9ALTE</name>
<evidence type="ECO:0000256" key="1">
    <source>
        <dbReference type="ARBA" id="ARBA00004162"/>
    </source>
</evidence>
<evidence type="ECO:0000256" key="5">
    <source>
        <dbReference type="ARBA" id="ARBA00022618"/>
    </source>
</evidence>
<keyword evidence="8 10" id="KW-0472">Membrane</keyword>
<evidence type="ECO:0000256" key="9">
    <source>
        <dbReference type="ARBA" id="ARBA00023306"/>
    </source>
</evidence>
<evidence type="ECO:0000256" key="4">
    <source>
        <dbReference type="ARBA" id="ARBA00022519"/>
    </source>
</evidence>
<organism evidence="11 12">
    <name type="scientific">Alteromonas alba</name>
    <dbReference type="NCBI Taxonomy" id="2079529"/>
    <lineage>
        <taxon>Bacteria</taxon>
        <taxon>Pseudomonadati</taxon>
        <taxon>Pseudomonadota</taxon>
        <taxon>Gammaproteobacteria</taxon>
        <taxon>Alteromonadales</taxon>
        <taxon>Alteromonadaceae</taxon>
        <taxon>Alteromonas/Salinimonas group</taxon>
        <taxon>Alteromonas</taxon>
    </lineage>
</organism>
<comment type="similarity">
    <text evidence="2 10">Belongs to the ExbD/TolR family.</text>
</comment>
<evidence type="ECO:0000256" key="7">
    <source>
        <dbReference type="ARBA" id="ARBA00022989"/>
    </source>
</evidence>
<comment type="function">
    <text evidence="10">Part of the Tol-Pal system, which plays a role in outer membrane invagination during cell division and is important for maintaining outer membrane integrity.</text>
</comment>
<proteinExistence type="inferred from homology"/>
<evidence type="ECO:0000313" key="11">
    <source>
        <dbReference type="EMBL" id="PRO71888.1"/>
    </source>
</evidence>